<comment type="caution">
    <text evidence="3">The sequence shown here is derived from an EMBL/GenBank/DDBJ whole genome shotgun (WGS) entry which is preliminary data.</text>
</comment>
<sequence length="569" mass="62375">MEDVGELHLGALYGRYKGWRCVVDAPASADASAAVDASADASAAAPVGGALVVTFEATAKEDLRIGFASRESSQWRYEIALGFSGNTEVAVRKFVGSGRELELAKVFTGRTVTTTAPVPYWVVLHGATIALGVGTSVGSDTVVRCVDAKAEAAGLLSEVQQLAFTTWHQGASVKSLSHALVGDAEAAAIQQKEGLTPRVIVRGDPLGKEDLLTDEQRGEFERELEVAQRRVARFGGELVVPDVKKFLDPKVIRRLQRTGGTEHGFATGLDVLSSAEAEKREARMKRFNTPQFAVEFSTDAARALSEGLTQDEWAAREAEREKLRERALKFGLDPDANPKSSDAMDLKPASRKVRLERCDVKADGASERRDDAIHVYSLDERFQQVRTNDVMAYFEGYGPWYVEWINDSSCTVVFEDAFTAGRALVALGKEIPAQTVKQEGAKADAAAPAPAEDQDVDMADASTDSAAPATGEQDEREVPDEAFNRSEWRYGQPVRSATQPSHKSWRLLLRRATADDFPPEKTHKKYHDRRSLQSSSSSSASNSQRVQKGRGHREVQHKSSRSHPYRRRR</sequence>
<feature type="compositionally biased region" description="Basic residues" evidence="1">
    <location>
        <begin position="558"/>
        <end position="569"/>
    </location>
</feature>
<dbReference type="PANTHER" id="PTHR16291:SF0">
    <property type="entry name" value="NUCLEAR CAP-BINDING PROTEIN SUBUNIT 3"/>
    <property type="match status" value="1"/>
</dbReference>
<dbReference type="EMBL" id="JAKCXM010000474">
    <property type="protein sequence ID" value="KAJ0393657.1"/>
    <property type="molecule type" value="Genomic_DNA"/>
</dbReference>
<gene>
    <name evidence="3" type="ORF">P43SY_003676</name>
</gene>
<dbReference type="InterPro" id="IPR022041">
    <property type="entry name" value="Methyltransf_FA"/>
</dbReference>
<dbReference type="GO" id="GO:0005634">
    <property type="term" value="C:nucleus"/>
    <property type="evidence" value="ECO:0007669"/>
    <property type="project" value="TreeGrafter"/>
</dbReference>
<feature type="compositionally biased region" description="Low complexity" evidence="1">
    <location>
        <begin position="461"/>
        <end position="470"/>
    </location>
</feature>
<dbReference type="InterPro" id="IPR012677">
    <property type="entry name" value="Nucleotide-bd_a/b_plait_sf"/>
</dbReference>
<feature type="region of interest" description="Disordered" evidence="1">
    <location>
        <begin position="461"/>
        <end position="502"/>
    </location>
</feature>
<evidence type="ECO:0000313" key="3">
    <source>
        <dbReference type="EMBL" id="KAJ0393657.1"/>
    </source>
</evidence>
<dbReference type="InterPro" id="IPR019416">
    <property type="entry name" value="NCBP3"/>
</dbReference>
<feature type="region of interest" description="Disordered" evidence="1">
    <location>
        <begin position="516"/>
        <end position="569"/>
    </location>
</feature>
<dbReference type="PANTHER" id="PTHR16291">
    <property type="entry name" value="NUCLEAR CAP-BINDING PROTEIN SUBUNIT 3"/>
    <property type="match status" value="1"/>
</dbReference>
<organism evidence="3 4">
    <name type="scientific">Pythium insidiosum</name>
    <name type="common">Pythiosis disease agent</name>
    <dbReference type="NCBI Taxonomy" id="114742"/>
    <lineage>
        <taxon>Eukaryota</taxon>
        <taxon>Sar</taxon>
        <taxon>Stramenopiles</taxon>
        <taxon>Oomycota</taxon>
        <taxon>Peronosporomycetes</taxon>
        <taxon>Pythiales</taxon>
        <taxon>Pythiaceae</taxon>
        <taxon>Pythium</taxon>
    </lineage>
</organism>
<evidence type="ECO:0000259" key="2">
    <source>
        <dbReference type="Pfam" id="PF12248"/>
    </source>
</evidence>
<dbReference type="Proteomes" id="UP001209570">
    <property type="component" value="Unassembled WGS sequence"/>
</dbReference>
<keyword evidence="4" id="KW-1185">Reference proteome</keyword>
<name>A0AAD5LUH8_PYTIN</name>
<dbReference type="Gene3D" id="3.30.70.330">
    <property type="match status" value="1"/>
</dbReference>
<dbReference type="GO" id="GO:0000340">
    <property type="term" value="F:RNA 7-methylguanosine cap binding"/>
    <property type="evidence" value="ECO:0007669"/>
    <property type="project" value="InterPro"/>
</dbReference>
<evidence type="ECO:0000256" key="1">
    <source>
        <dbReference type="SAM" id="MobiDB-lite"/>
    </source>
</evidence>
<reference evidence="3" key="1">
    <citation type="submission" date="2021-12" db="EMBL/GenBank/DDBJ databases">
        <title>Prjna785345.</title>
        <authorList>
            <person name="Rujirawat T."/>
            <person name="Krajaejun T."/>
        </authorList>
    </citation>
    <scope>NUCLEOTIDE SEQUENCE</scope>
    <source>
        <strain evidence="3">Pi057C3</strain>
    </source>
</reference>
<dbReference type="Pfam" id="PF10309">
    <property type="entry name" value="NCBP3"/>
    <property type="match status" value="1"/>
</dbReference>
<feature type="domain" description="Farnesoic acid O-methyl transferase" evidence="2">
    <location>
        <begin position="51"/>
        <end position="168"/>
    </location>
</feature>
<dbReference type="GO" id="GO:0003729">
    <property type="term" value="F:mRNA binding"/>
    <property type="evidence" value="ECO:0007669"/>
    <property type="project" value="InterPro"/>
</dbReference>
<dbReference type="Pfam" id="PF12248">
    <property type="entry name" value="Methyltransf_FA"/>
    <property type="match status" value="1"/>
</dbReference>
<proteinExistence type="predicted"/>
<feature type="compositionally biased region" description="Low complexity" evidence="1">
    <location>
        <begin position="532"/>
        <end position="546"/>
    </location>
</feature>
<protein>
    <recommendedName>
        <fullName evidence="2">Farnesoic acid O-methyl transferase domain-containing protein</fullName>
    </recommendedName>
</protein>
<dbReference type="AlphaFoldDB" id="A0AAD5LUH8"/>
<accession>A0AAD5LUH8</accession>
<evidence type="ECO:0000313" key="4">
    <source>
        <dbReference type="Proteomes" id="UP001209570"/>
    </source>
</evidence>